<evidence type="ECO:0000313" key="2">
    <source>
        <dbReference type="EMBL" id="RRT61036.1"/>
    </source>
</evidence>
<reference evidence="2 3" key="1">
    <citation type="journal article" date="2014" name="Agronomy (Basel)">
        <title>A Draft Genome Sequence for Ensete ventricosum, the Drought-Tolerant Tree Against Hunger.</title>
        <authorList>
            <person name="Harrison J."/>
            <person name="Moore K.A."/>
            <person name="Paszkiewicz K."/>
            <person name="Jones T."/>
            <person name="Grant M."/>
            <person name="Ambacheew D."/>
            <person name="Muzemil S."/>
            <person name="Studholme D.J."/>
        </authorList>
    </citation>
    <scope>NUCLEOTIDE SEQUENCE [LARGE SCALE GENOMIC DNA]</scope>
</reference>
<name>A0A426ZAQ6_ENSVE</name>
<dbReference type="EMBL" id="AMZH03007558">
    <property type="protein sequence ID" value="RRT61036.1"/>
    <property type="molecule type" value="Genomic_DNA"/>
</dbReference>
<comment type="caution">
    <text evidence="2">The sequence shown here is derived from an EMBL/GenBank/DDBJ whole genome shotgun (WGS) entry which is preliminary data.</text>
</comment>
<evidence type="ECO:0000256" key="1">
    <source>
        <dbReference type="SAM" id="MobiDB-lite"/>
    </source>
</evidence>
<protein>
    <submittedName>
        <fullName evidence="2">Uncharacterized protein</fullName>
    </submittedName>
</protein>
<gene>
    <name evidence="2" type="ORF">B296_00021696</name>
</gene>
<feature type="region of interest" description="Disordered" evidence="1">
    <location>
        <begin position="1"/>
        <end position="62"/>
    </location>
</feature>
<dbReference type="AlphaFoldDB" id="A0A426ZAQ6"/>
<proteinExistence type="predicted"/>
<dbReference type="Proteomes" id="UP000287651">
    <property type="component" value="Unassembled WGS sequence"/>
</dbReference>
<evidence type="ECO:0000313" key="3">
    <source>
        <dbReference type="Proteomes" id="UP000287651"/>
    </source>
</evidence>
<feature type="compositionally biased region" description="Basic and acidic residues" evidence="1">
    <location>
        <begin position="37"/>
        <end position="47"/>
    </location>
</feature>
<accession>A0A426ZAQ6</accession>
<sequence length="189" mass="21108">MASNEQFGDKIATTPPPPSLLDWTGFEQLRISASQETTREAPPRDSRAPQVSFDLQSPTPQPRRLSLIDLPLQFNPSYHRMVTETGERTVLPCRLTNGGETACHLRRRVINIPCNIKGVGRGLDAERHVAARFLSVVGSSSLDDTSHEQGRRRGYSLYALSPLTCSSPYFLSPYLYLLFYGDEPENNAK</sequence>
<organism evidence="2 3">
    <name type="scientific">Ensete ventricosum</name>
    <name type="common">Abyssinian banana</name>
    <name type="synonym">Musa ensete</name>
    <dbReference type="NCBI Taxonomy" id="4639"/>
    <lineage>
        <taxon>Eukaryota</taxon>
        <taxon>Viridiplantae</taxon>
        <taxon>Streptophyta</taxon>
        <taxon>Embryophyta</taxon>
        <taxon>Tracheophyta</taxon>
        <taxon>Spermatophyta</taxon>
        <taxon>Magnoliopsida</taxon>
        <taxon>Liliopsida</taxon>
        <taxon>Zingiberales</taxon>
        <taxon>Musaceae</taxon>
        <taxon>Ensete</taxon>
    </lineage>
</organism>